<dbReference type="RefSeq" id="WP_175111990.1">
    <property type="nucleotide sequence ID" value="NZ_CADIKF010000024.1"/>
</dbReference>
<dbReference type="Proteomes" id="UP000494329">
    <property type="component" value="Unassembled WGS sequence"/>
</dbReference>
<name>A0A6J5E3I5_9BURK</name>
<accession>A0A6J5E3I5</accession>
<keyword evidence="3" id="KW-1185">Reference proteome</keyword>
<feature type="region of interest" description="Disordered" evidence="1">
    <location>
        <begin position="1"/>
        <end position="46"/>
    </location>
</feature>
<sequence>MTDEEGGMGKARTRQSAPEKSPDMTEPRAGAETAPASADMTVPAGSPTAAASLQEAFMSSYRNLYDKLEAAWNPVEIRQAVAEADYDLQRKLAAYGAPGQELERCEAMAEHLRMVRQLSAPERQRAKIAFAYSRYIDELKAIFARPDIHSIGPQQLCAFGESIAWAAYFSSLQPSN</sequence>
<organism evidence="2 3">
    <name type="scientific">Paraburkholderia solisilvae</name>
    <dbReference type="NCBI Taxonomy" id="624376"/>
    <lineage>
        <taxon>Bacteria</taxon>
        <taxon>Pseudomonadati</taxon>
        <taxon>Pseudomonadota</taxon>
        <taxon>Betaproteobacteria</taxon>
        <taxon>Burkholderiales</taxon>
        <taxon>Burkholderiaceae</taxon>
        <taxon>Paraburkholderia</taxon>
    </lineage>
</organism>
<dbReference type="AlphaFoldDB" id="A0A6J5E3I5"/>
<protein>
    <submittedName>
        <fullName evidence="2">Uncharacterized protein</fullName>
    </submittedName>
</protein>
<evidence type="ECO:0000313" key="3">
    <source>
        <dbReference type="Proteomes" id="UP000494329"/>
    </source>
</evidence>
<dbReference type="EMBL" id="CADIKF010000024">
    <property type="protein sequence ID" value="CAB3759991.1"/>
    <property type="molecule type" value="Genomic_DNA"/>
</dbReference>
<evidence type="ECO:0000313" key="2">
    <source>
        <dbReference type="EMBL" id="CAB3759991.1"/>
    </source>
</evidence>
<gene>
    <name evidence="2" type="ORF">LMG29739_03294</name>
</gene>
<reference evidence="2 3" key="1">
    <citation type="submission" date="2020-04" db="EMBL/GenBank/DDBJ databases">
        <authorList>
            <person name="De Canck E."/>
        </authorList>
    </citation>
    <scope>NUCLEOTIDE SEQUENCE [LARGE SCALE GENOMIC DNA]</scope>
    <source>
        <strain evidence="2 3">LMG 29739</strain>
    </source>
</reference>
<proteinExistence type="predicted"/>
<evidence type="ECO:0000256" key="1">
    <source>
        <dbReference type="SAM" id="MobiDB-lite"/>
    </source>
</evidence>